<dbReference type="Proteomes" id="UP000078540">
    <property type="component" value="Unassembled WGS sequence"/>
</dbReference>
<gene>
    <name evidence="2" type="ORF">ALC53_04098</name>
</gene>
<feature type="compositionally biased region" description="Basic residues" evidence="1">
    <location>
        <begin position="21"/>
        <end position="35"/>
    </location>
</feature>
<accession>A0A195BMM2</accession>
<sequence>MPSPPAAMRLRVEFLLSSMRALKKRKDHSTKRRGKRENGGKRKERRKIKRGSRKIDRDREKGREAHLLLPDRIIYEMQKASRVCVSWHINTSPIETRVLDDRLLIPADRMLRFGATVGYTHSFECSFHAIKHTESRESLKFSRDALAQEVTGTAQIDGVGTNNSLRLTLRRALI</sequence>
<evidence type="ECO:0000313" key="2">
    <source>
        <dbReference type="EMBL" id="KYM86398.1"/>
    </source>
</evidence>
<organism evidence="2 3">
    <name type="scientific">Atta colombica</name>
    <dbReference type="NCBI Taxonomy" id="520822"/>
    <lineage>
        <taxon>Eukaryota</taxon>
        <taxon>Metazoa</taxon>
        <taxon>Ecdysozoa</taxon>
        <taxon>Arthropoda</taxon>
        <taxon>Hexapoda</taxon>
        <taxon>Insecta</taxon>
        <taxon>Pterygota</taxon>
        <taxon>Neoptera</taxon>
        <taxon>Endopterygota</taxon>
        <taxon>Hymenoptera</taxon>
        <taxon>Apocrita</taxon>
        <taxon>Aculeata</taxon>
        <taxon>Formicoidea</taxon>
        <taxon>Formicidae</taxon>
        <taxon>Myrmicinae</taxon>
        <taxon>Atta</taxon>
    </lineage>
</organism>
<evidence type="ECO:0000313" key="3">
    <source>
        <dbReference type="Proteomes" id="UP000078540"/>
    </source>
</evidence>
<dbReference type="EMBL" id="KQ976441">
    <property type="protein sequence ID" value="KYM86398.1"/>
    <property type="molecule type" value="Genomic_DNA"/>
</dbReference>
<feature type="region of interest" description="Disordered" evidence="1">
    <location>
        <begin position="21"/>
        <end position="60"/>
    </location>
</feature>
<name>A0A195BMM2_9HYME</name>
<feature type="compositionally biased region" description="Basic residues" evidence="1">
    <location>
        <begin position="42"/>
        <end position="52"/>
    </location>
</feature>
<evidence type="ECO:0000256" key="1">
    <source>
        <dbReference type="SAM" id="MobiDB-lite"/>
    </source>
</evidence>
<proteinExistence type="predicted"/>
<protein>
    <submittedName>
        <fullName evidence="2">Uncharacterized protein</fullName>
    </submittedName>
</protein>
<dbReference type="AlphaFoldDB" id="A0A195BMM2"/>
<keyword evidence="3" id="KW-1185">Reference proteome</keyword>
<reference evidence="2 3" key="1">
    <citation type="submission" date="2015-09" db="EMBL/GenBank/DDBJ databases">
        <title>Atta colombica WGS genome.</title>
        <authorList>
            <person name="Nygaard S."/>
            <person name="Hu H."/>
            <person name="Boomsma J."/>
            <person name="Zhang G."/>
        </authorList>
    </citation>
    <scope>NUCLEOTIDE SEQUENCE [LARGE SCALE GENOMIC DNA]</scope>
    <source>
        <strain evidence="2">Treedump-2</strain>
        <tissue evidence="2">Whole body</tissue>
    </source>
</reference>